<gene>
    <name evidence="1" type="ORF">OEIGOIKO_00623</name>
</gene>
<dbReference type="Proteomes" id="UP000287830">
    <property type="component" value="Unassembled WGS sequence"/>
</dbReference>
<proteinExistence type="predicted"/>
<reference evidence="1 2" key="1">
    <citation type="submission" date="2018-11" db="EMBL/GenBank/DDBJ databases">
        <title>Whole genome sequence of Streptomyces chrestomyceticus NBRC 13444(T).</title>
        <authorList>
            <person name="Komaki H."/>
            <person name="Tamura T."/>
        </authorList>
    </citation>
    <scope>NUCLEOTIDE SEQUENCE [LARGE SCALE GENOMIC DNA]</scope>
    <source>
        <strain evidence="1 2">NBRC 13444</strain>
    </source>
</reference>
<name>A0A7U9PW20_9ACTN</name>
<organism evidence="1 2">
    <name type="scientific">Streptomyces chrestomyceticus JCM 4735</name>
    <dbReference type="NCBI Taxonomy" id="1306181"/>
    <lineage>
        <taxon>Bacteria</taxon>
        <taxon>Bacillati</taxon>
        <taxon>Actinomycetota</taxon>
        <taxon>Actinomycetes</taxon>
        <taxon>Kitasatosporales</taxon>
        <taxon>Streptomycetaceae</taxon>
        <taxon>Streptomyces</taxon>
    </lineage>
</organism>
<evidence type="ECO:0000313" key="2">
    <source>
        <dbReference type="Proteomes" id="UP000287830"/>
    </source>
</evidence>
<comment type="caution">
    <text evidence="1">The sequence shown here is derived from an EMBL/GenBank/DDBJ whole genome shotgun (WGS) entry which is preliminary data.</text>
</comment>
<sequence length="240" mass="25770">MDALRNTKSDFLRAWRREVLVKLAQPGKEIAQARRLARVSGGSREVLSAWSSVATAPGTAHSGTPGLQRAHLTAAIEEMCQVAVRPHWRRVHAHLASAQDFRRDAMCRDGIEALLNGLGPDIRWNAPVLEIHSAGMKHVKPNGRGLLLSPSLFLQGGAAVLPSLPGRAGSSPVLIFPDRPSGHHCSLLDEGRSSLAATSRLPQESLAALLGRTRAAILHALRDGCTNSELAEKLGSPRVR</sequence>
<protein>
    <submittedName>
        <fullName evidence="1">Regulatory protein</fullName>
    </submittedName>
</protein>
<dbReference type="AlphaFoldDB" id="A0A7U9PW20"/>
<accession>A0A7U9PW20</accession>
<evidence type="ECO:0000313" key="1">
    <source>
        <dbReference type="EMBL" id="GCD32905.1"/>
    </source>
</evidence>
<dbReference type="EMBL" id="BHZC01000001">
    <property type="protein sequence ID" value="GCD32905.1"/>
    <property type="molecule type" value="Genomic_DNA"/>
</dbReference>